<dbReference type="STRING" id="100816.A0A175W3N8"/>
<evidence type="ECO:0000313" key="2">
    <source>
        <dbReference type="EMBL" id="KXX78175.1"/>
    </source>
</evidence>
<name>A0A175W3N8_9PEZI</name>
<dbReference type="AlphaFoldDB" id="A0A175W3N8"/>
<dbReference type="Proteomes" id="UP000078237">
    <property type="component" value="Unassembled WGS sequence"/>
</dbReference>
<dbReference type="InterPro" id="IPR046341">
    <property type="entry name" value="SET_dom_sf"/>
</dbReference>
<sequence>MLPLTGDSCGLFLEASRINHACRPNAQQSWNDDSGFLTVHVLRDICVGSEITISYTSGVAMAYIERQRHLREGFYFVCACELCSLPKEAHIRGDDQLRRIITFDKNLHGDNLDAQQVGDCAVEMLRQARQLIGLLADEGIYDISFSRAYFTSFQIFAIVGDKTRAKVSAERAYAARKMLSGEDHPMAITLRRMAERPVEHLLYEANVKVLQR</sequence>
<dbReference type="InterPro" id="IPR053185">
    <property type="entry name" value="SET_domain_protein"/>
</dbReference>
<dbReference type="Gene3D" id="2.170.270.10">
    <property type="entry name" value="SET domain"/>
    <property type="match status" value="1"/>
</dbReference>
<proteinExistence type="predicted"/>
<dbReference type="Gene3D" id="1.25.40.10">
    <property type="entry name" value="Tetratricopeptide repeat domain"/>
    <property type="match status" value="1"/>
</dbReference>
<evidence type="ECO:0000259" key="1">
    <source>
        <dbReference type="Pfam" id="PF00856"/>
    </source>
</evidence>
<feature type="domain" description="SET" evidence="1">
    <location>
        <begin position="15"/>
        <end position="55"/>
    </location>
</feature>
<dbReference type="PANTHER" id="PTHR47332">
    <property type="entry name" value="SET DOMAIN-CONTAINING PROTEIN 5"/>
    <property type="match status" value="1"/>
</dbReference>
<gene>
    <name evidence="2" type="ORF">MMYC01_205486</name>
</gene>
<dbReference type="VEuPathDB" id="FungiDB:MMYC01_205486"/>
<dbReference type="InterPro" id="IPR011990">
    <property type="entry name" value="TPR-like_helical_dom_sf"/>
</dbReference>
<organism evidence="2 3">
    <name type="scientific">Madurella mycetomatis</name>
    <dbReference type="NCBI Taxonomy" id="100816"/>
    <lineage>
        <taxon>Eukaryota</taxon>
        <taxon>Fungi</taxon>
        <taxon>Dikarya</taxon>
        <taxon>Ascomycota</taxon>
        <taxon>Pezizomycotina</taxon>
        <taxon>Sordariomycetes</taxon>
        <taxon>Sordariomycetidae</taxon>
        <taxon>Sordariales</taxon>
        <taxon>Sordariales incertae sedis</taxon>
        <taxon>Madurella</taxon>
    </lineage>
</organism>
<dbReference type="InterPro" id="IPR001214">
    <property type="entry name" value="SET_dom"/>
</dbReference>
<keyword evidence="3" id="KW-1185">Reference proteome</keyword>
<dbReference type="SUPFAM" id="SSF82199">
    <property type="entry name" value="SET domain"/>
    <property type="match status" value="1"/>
</dbReference>
<dbReference type="OrthoDB" id="265717at2759"/>
<dbReference type="Pfam" id="PF00856">
    <property type="entry name" value="SET"/>
    <property type="match status" value="1"/>
</dbReference>
<dbReference type="PANTHER" id="PTHR47332:SF2">
    <property type="entry name" value="SET-6"/>
    <property type="match status" value="1"/>
</dbReference>
<protein>
    <submittedName>
        <fullName evidence="2">SET domain-containing protein 5</fullName>
    </submittedName>
</protein>
<comment type="caution">
    <text evidence="2">The sequence shown here is derived from an EMBL/GenBank/DDBJ whole genome shotgun (WGS) entry which is preliminary data.</text>
</comment>
<dbReference type="EMBL" id="LCTW02000130">
    <property type="protein sequence ID" value="KXX78175.1"/>
    <property type="molecule type" value="Genomic_DNA"/>
</dbReference>
<dbReference type="CDD" id="cd20071">
    <property type="entry name" value="SET_SMYD"/>
    <property type="match status" value="1"/>
</dbReference>
<evidence type="ECO:0000313" key="3">
    <source>
        <dbReference type="Proteomes" id="UP000078237"/>
    </source>
</evidence>
<accession>A0A175W3N8</accession>
<reference evidence="2 3" key="1">
    <citation type="journal article" date="2016" name="Genome Announc.">
        <title>Genome Sequence of Madurella mycetomatis mm55, Isolated from a Human Mycetoma Case in Sudan.</title>
        <authorList>
            <person name="Smit S."/>
            <person name="Derks M.F."/>
            <person name="Bervoets S."/>
            <person name="Fahal A."/>
            <person name="van Leeuwen W."/>
            <person name="van Belkum A."/>
            <person name="van de Sande W.W."/>
        </authorList>
    </citation>
    <scope>NUCLEOTIDE SEQUENCE [LARGE SCALE GENOMIC DNA]</scope>
    <source>
        <strain evidence="3">mm55</strain>
    </source>
</reference>